<keyword evidence="10" id="KW-0239">DNA-directed DNA polymerase</keyword>
<dbReference type="Pfam" id="PF12169">
    <property type="entry name" value="DNA_pol3_gamma3"/>
    <property type="match status" value="1"/>
</dbReference>
<feature type="compositionally biased region" description="Basic and acidic residues" evidence="12">
    <location>
        <begin position="395"/>
        <end position="454"/>
    </location>
</feature>
<feature type="region of interest" description="Disordered" evidence="12">
    <location>
        <begin position="395"/>
        <end position="467"/>
    </location>
</feature>
<evidence type="ECO:0000313" key="14">
    <source>
        <dbReference type="EMBL" id="NBG89212.1"/>
    </source>
</evidence>
<dbReference type="GO" id="GO:0003677">
    <property type="term" value="F:DNA binding"/>
    <property type="evidence" value="ECO:0007669"/>
    <property type="project" value="InterPro"/>
</dbReference>
<dbReference type="Gene3D" id="1.20.272.10">
    <property type="match status" value="1"/>
</dbReference>
<dbReference type="FunFam" id="3.40.50.300:FF:000014">
    <property type="entry name" value="DNA polymerase III subunit gamma/tau"/>
    <property type="match status" value="1"/>
</dbReference>
<dbReference type="InterPro" id="IPR008921">
    <property type="entry name" value="DNA_pol3_clamp-load_cplx_C"/>
</dbReference>
<dbReference type="SUPFAM" id="SSF52540">
    <property type="entry name" value="P-loop containing nucleoside triphosphate hydrolases"/>
    <property type="match status" value="1"/>
</dbReference>
<dbReference type="NCBIfam" id="TIGR02397">
    <property type="entry name" value="dnaX_nterm"/>
    <property type="match status" value="1"/>
</dbReference>
<dbReference type="InterPro" id="IPR050238">
    <property type="entry name" value="DNA_Rep/Repair_Clamp_Loader"/>
</dbReference>
<dbReference type="GO" id="GO:0009360">
    <property type="term" value="C:DNA polymerase III complex"/>
    <property type="evidence" value="ECO:0007669"/>
    <property type="project" value="InterPro"/>
</dbReference>
<keyword evidence="6" id="KW-0479">Metal-binding</keyword>
<evidence type="ECO:0000256" key="5">
    <source>
        <dbReference type="ARBA" id="ARBA00022705"/>
    </source>
</evidence>
<comment type="similarity">
    <text evidence="1">Belongs to the DnaX/STICHEL family.</text>
</comment>
<evidence type="ECO:0000256" key="6">
    <source>
        <dbReference type="ARBA" id="ARBA00022723"/>
    </source>
</evidence>
<reference evidence="14 15" key="1">
    <citation type="submission" date="2019-04" db="EMBL/GenBank/DDBJ databases">
        <title>Isachenkonia alkalipeptolytica gen. nov. sp. nov. a new anaerobic, alkiliphilic organothrophic bacterium capable to reduce synthesized ferrihydrite isolated from a soda lake.</title>
        <authorList>
            <person name="Toshchakov S.V."/>
            <person name="Zavarzina D.G."/>
            <person name="Zhilina T.N."/>
            <person name="Kostrikina N.A."/>
            <person name="Kublanov I.V."/>
        </authorList>
    </citation>
    <scope>NUCLEOTIDE SEQUENCE [LARGE SCALE GENOMIC DNA]</scope>
    <source>
        <strain evidence="14 15">Z-1701</strain>
    </source>
</reference>
<sequence>MKVTIMAHKALYRKWRPEIFEDLIGQEPIVTTLKNQIQSGQIAHAYLFTGTRGTGKTSTAKVFAKTVNCENPAENNPCNQCETCIGITEEKIMDVMEIDAASNNGVENIREIRENVKYHPSKGKYKVYIIDEVHMLSQGAFNALLKTLEEPPAHVIFILATTEPRKIPATILSRCQRYDFKPVTIDNIQKRLIFILDSMEIEFEKEALRIISVSAEGALRDALSILEQSVQWEQQRLTTEGVVDTLGIVPEEQLYETIEALRNNKLEEVLEVLETGGRQGKDVVHFTKDLIQYLRKLLMAKVGVELEQFSTMPKDFLERLKVQSQQLSSEWITENLEGLSALEGKMKWTGQPRILLEVFLVGICKSTTALSSKEKEGAPDVQELAKRIQKLEGILEGRGMEEKPLRTQSREATEKPGETTKKPGERKKPSFDAGGKDTGRKIAKEEKVQKKESVPVKNPGEGAFPDREKIQKHWQDILQTLKKEKKAQLEALLKEGEILGTDNEKLILGFEKGFGFHREALDKKEKKTQIVDVIQRITGETVGLKLIMKGEELPQNPGGNAEQKLVETLPEGLVEFRDD</sequence>
<keyword evidence="4 14" id="KW-0548">Nucleotidyltransferase</keyword>
<dbReference type="SMART" id="SM00382">
    <property type="entry name" value="AAA"/>
    <property type="match status" value="1"/>
</dbReference>
<dbReference type="PANTHER" id="PTHR11669:SF0">
    <property type="entry name" value="PROTEIN STICHEL-LIKE 2"/>
    <property type="match status" value="1"/>
</dbReference>
<evidence type="ECO:0000256" key="9">
    <source>
        <dbReference type="ARBA" id="ARBA00022840"/>
    </source>
</evidence>
<evidence type="ECO:0000256" key="4">
    <source>
        <dbReference type="ARBA" id="ARBA00022695"/>
    </source>
</evidence>
<dbReference type="InterPro" id="IPR045085">
    <property type="entry name" value="HLD_clamp_pol_III_gamma_tau"/>
</dbReference>
<dbReference type="Pfam" id="PF20964">
    <property type="entry name" value="DnaX_C"/>
    <property type="match status" value="1"/>
</dbReference>
<dbReference type="InterPro" id="IPR038454">
    <property type="entry name" value="DnaA_N_sf"/>
</dbReference>
<evidence type="ECO:0000256" key="10">
    <source>
        <dbReference type="ARBA" id="ARBA00022932"/>
    </source>
</evidence>
<evidence type="ECO:0000256" key="8">
    <source>
        <dbReference type="ARBA" id="ARBA00022833"/>
    </source>
</evidence>
<proteinExistence type="inferred from homology"/>
<comment type="catalytic activity">
    <reaction evidence="11">
        <text>DNA(n) + a 2'-deoxyribonucleoside 5'-triphosphate = DNA(n+1) + diphosphate</text>
        <dbReference type="Rhea" id="RHEA:22508"/>
        <dbReference type="Rhea" id="RHEA-COMP:17339"/>
        <dbReference type="Rhea" id="RHEA-COMP:17340"/>
        <dbReference type="ChEBI" id="CHEBI:33019"/>
        <dbReference type="ChEBI" id="CHEBI:61560"/>
        <dbReference type="ChEBI" id="CHEBI:173112"/>
        <dbReference type="EC" id="2.7.7.7"/>
    </reaction>
</comment>
<dbReference type="PANTHER" id="PTHR11669">
    <property type="entry name" value="REPLICATION FACTOR C / DNA POLYMERASE III GAMMA-TAU SUBUNIT"/>
    <property type="match status" value="1"/>
</dbReference>
<dbReference type="Gene3D" id="3.30.300.180">
    <property type="match status" value="1"/>
</dbReference>
<dbReference type="NCBIfam" id="NF004046">
    <property type="entry name" value="PRK05563.1"/>
    <property type="match status" value="1"/>
</dbReference>
<dbReference type="GO" id="GO:0046872">
    <property type="term" value="F:metal ion binding"/>
    <property type="evidence" value="ECO:0007669"/>
    <property type="project" value="UniProtKB-KW"/>
</dbReference>
<evidence type="ECO:0000259" key="13">
    <source>
        <dbReference type="SMART" id="SM00382"/>
    </source>
</evidence>
<dbReference type="GO" id="GO:0006261">
    <property type="term" value="P:DNA-templated DNA replication"/>
    <property type="evidence" value="ECO:0007669"/>
    <property type="project" value="TreeGrafter"/>
</dbReference>
<evidence type="ECO:0000313" key="15">
    <source>
        <dbReference type="Proteomes" id="UP000449710"/>
    </source>
</evidence>
<keyword evidence="5" id="KW-0235">DNA replication</keyword>
<dbReference type="EC" id="2.7.7.7" evidence="2"/>
<evidence type="ECO:0000256" key="7">
    <source>
        <dbReference type="ARBA" id="ARBA00022741"/>
    </source>
</evidence>
<dbReference type="Gene3D" id="1.10.8.60">
    <property type="match status" value="1"/>
</dbReference>
<evidence type="ECO:0000256" key="3">
    <source>
        <dbReference type="ARBA" id="ARBA00022679"/>
    </source>
</evidence>
<accession>A0AA43XMB2</accession>
<evidence type="ECO:0000256" key="1">
    <source>
        <dbReference type="ARBA" id="ARBA00006360"/>
    </source>
</evidence>
<dbReference type="AlphaFoldDB" id="A0AA43XMB2"/>
<keyword evidence="3 14" id="KW-0808">Transferase</keyword>
<keyword evidence="7" id="KW-0547">Nucleotide-binding</keyword>
<evidence type="ECO:0000256" key="12">
    <source>
        <dbReference type="SAM" id="MobiDB-lite"/>
    </source>
</evidence>
<dbReference type="InterPro" id="IPR003593">
    <property type="entry name" value="AAA+_ATPase"/>
</dbReference>
<dbReference type="Pfam" id="PF13177">
    <property type="entry name" value="DNA_pol3_delta2"/>
    <property type="match status" value="1"/>
</dbReference>
<evidence type="ECO:0000256" key="11">
    <source>
        <dbReference type="ARBA" id="ARBA00049244"/>
    </source>
</evidence>
<dbReference type="CDD" id="cd00009">
    <property type="entry name" value="AAA"/>
    <property type="match status" value="1"/>
</dbReference>
<dbReference type="GO" id="GO:0005524">
    <property type="term" value="F:ATP binding"/>
    <property type="evidence" value="ECO:0007669"/>
    <property type="project" value="UniProtKB-KW"/>
</dbReference>
<keyword evidence="9" id="KW-0067">ATP-binding</keyword>
<dbReference type="InterPro" id="IPR027417">
    <property type="entry name" value="P-loop_NTPase"/>
</dbReference>
<dbReference type="InterPro" id="IPR012763">
    <property type="entry name" value="DNA_pol_III_sug/sutau_N"/>
</dbReference>
<organism evidence="14 15">
    <name type="scientific">Isachenkonia alkalipeptolytica</name>
    <dbReference type="NCBI Taxonomy" id="2565777"/>
    <lineage>
        <taxon>Bacteria</taxon>
        <taxon>Bacillati</taxon>
        <taxon>Bacillota</taxon>
        <taxon>Clostridia</taxon>
        <taxon>Eubacteriales</taxon>
        <taxon>Clostridiaceae</taxon>
        <taxon>Isachenkonia</taxon>
    </lineage>
</organism>
<name>A0AA43XMB2_9CLOT</name>
<dbReference type="CDD" id="cd18137">
    <property type="entry name" value="HLD_clamp_pol_III_gamma_tau"/>
    <property type="match status" value="1"/>
</dbReference>
<dbReference type="Gene3D" id="3.40.50.300">
    <property type="entry name" value="P-loop containing nucleotide triphosphate hydrolases"/>
    <property type="match status" value="1"/>
</dbReference>
<keyword evidence="8" id="KW-0862">Zinc</keyword>
<dbReference type="RefSeq" id="WP_160722654.1">
    <property type="nucleotide sequence ID" value="NZ_SUMG01000019.1"/>
</dbReference>
<keyword evidence="15" id="KW-1185">Reference proteome</keyword>
<dbReference type="Pfam" id="PF22608">
    <property type="entry name" value="DNAX_ATPase_lid"/>
    <property type="match status" value="1"/>
</dbReference>
<comment type="caution">
    <text evidence="14">The sequence shown here is derived from an EMBL/GenBank/DDBJ whole genome shotgun (WGS) entry which is preliminary data.</text>
</comment>
<dbReference type="GO" id="GO:0003887">
    <property type="term" value="F:DNA-directed DNA polymerase activity"/>
    <property type="evidence" value="ECO:0007669"/>
    <property type="project" value="UniProtKB-KW"/>
</dbReference>
<dbReference type="InterPro" id="IPR048448">
    <property type="entry name" value="DnaX-like_C"/>
</dbReference>
<gene>
    <name evidence="14" type="primary">dnaX</name>
    <name evidence="14" type="ORF">ISALK_11995</name>
</gene>
<dbReference type="SUPFAM" id="SSF48019">
    <property type="entry name" value="post-AAA+ oligomerization domain-like"/>
    <property type="match status" value="1"/>
</dbReference>
<evidence type="ECO:0000256" key="2">
    <source>
        <dbReference type="ARBA" id="ARBA00012417"/>
    </source>
</evidence>
<dbReference type="InterPro" id="IPR022754">
    <property type="entry name" value="DNA_pol_III_gamma-3"/>
</dbReference>
<dbReference type="EMBL" id="SUMG01000019">
    <property type="protein sequence ID" value="NBG89212.1"/>
    <property type="molecule type" value="Genomic_DNA"/>
</dbReference>
<protein>
    <recommendedName>
        <fullName evidence="2">DNA-directed DNA polymerase</fullName>
        <ecNumber evidence="2">2.7.7.7</ecNumber>
    </recommendedName>
</protein>
<feature type="domain" description="AAA+ ATPase" evidence="13">
    <location>
        <begin position="42"/>
        <end position="183"/>
    </location>
</feature>
<dbReference type="Proteomes" id="UP000449710">
    <property type="component" value="Unassembled WGS sequence"/>
</dbReference>